<proteinExistence type="predicted"/>
<dbReference type="Proteomes" id="UP000078576">
    <property type="component" value="Unassembled WGS sequence"/>
</dbReference>
<name>A0A194USI7_CYTMA</name>
<protein>
    <submittedName>
        <fullName evidence="2">Uncharacterized protein</fullName>
    </submittedName>
</protein>
<sequence>MDRDTGMGRRTRAYNRDVGAWETGRRMNNYEGNANRDYYDDEPYNPQADPSVDEQINALLLEWTPSNTAETSEDTMKVRKDYHIDDNIDEDETTRTEVEELQGEPSEEQRRRPRVANGKSIKLPNMKDTTLARNDHLNYDSDQYSDASESDERTFDQCDRSEPASYQLHQATVEAVSDEALQKNKNPSVSSSGEGDKTAPLQDKGKQPARPFTFLATRGVPS</sequence>
<dbReference type="EMBL" id="KN714674">
    <property type="protein sequence ID" value="KUI54591.1"/>
    <property type="molecule type" value="Genomic_DNA"/>
</dbReference>
<gene>
    <name evidence="2" type="ORF">VP1G_01915</name>
</gene>
<evidence type="ECO:0000313" key="2">
    <source>
        <dbReference type="EMBL" id="KUI54591.1"/>
    </source>
</evidence>
<accession>A0A194USI7</accession>
<feature type="compositionally biased region" description="Basic and acidic residues" evidence="1">
    <location>
        <begin position="74"/>
        <end position="86"/>
    </location>
</feature>
<reference evidence="3" key="1">
    <citation type="submission" date="2014-12" db="EMBL/GenBank/DDBJ databases">
        <title>Genome Sequence of Valsa Canker Pathogens Uncovers a Specific Adaption of Colonization on Woody Bark.</title>
        <authorList>
            <person name="Yin Z."/>
            <person name="Liu H."/>
            <person name="Gao X."/>
            <person name="Li Z."/>
            <person name="Song N."/>
            <person name="Ke X."/>
            <person name="Dai Q."/>
            <person name="Wu Y."/>
            <person name="Sun Y."/>
            <person name="Xu J.-R."/>
            <person name="Kang Z.K."/>
            <person name="Wang L."/>
            <person name="Huang L."/>
        </authorList>
    </citation>
    <scope>NUCLEOTIDE SEQUENCE [LARGE SCALE GENOMIC DNA]</scope>
    <source>
        <strain evidence="3">SXYL134</strain>
    </source>
</reference>
<feature type="compositionally biased region" description="Basic and acidic residues" evidence="1">
    <location>
        <begin position="150"/>
        <end position="162"/>
    </location>
</feature>
<organism evidence="2 3">
    <name type="scientific">Cytospora mali</name>
    <name type="common">Apple Valsa canker fungus</name>
    <name type="synonym">Valsa mali</name>
    <dbReference type="NCBI Taxonomy" id="578113"/>
    <lineage>
        <taxon>Eukaryota</taxon>
        <taxon>Fungi</taxon>
        <taxon>Dikarya</taxon>
        <taxon>Ascomycota</taxon>
        <taxon>Pezizomycotina</taxon>
        <taxon>Sordariomycetes</taxon>
        <taxon>Sordariomycetidae</taxon>
        <taxon>Diaporthales</taxon>
        <taxon>Cytosporaceae</taxon>
        <taxon>Cytospora</taxon>
    </lineage>
</organism>
<keyword evidence="3" id="KW-1185">Reference proteome</keyword>
<dbReference type="AlphaFoldDB" id="A0A194USI7"/>
<evidence type="ECO:0000256" key="1">
    <source>
        <dbReference type="SAM" id="MobiDB-lite"/>
    </source>
</evidence>
<evidence type="ECO:0000313" key="3">
    <source>
        <dbReference type="Proteomes" id="UP000078576"/>
    </source>
</evidence>
<feature type="compositionally biased region" description="Polar residues" evidence="1">
    <location>
        <begin position="183"/>
        <end position="193"/>
    </location>
</feature>
<feature type="region of interest" description="Disordered" evidence="1">
    <location>
        <begin position="22"/>
        <end position="222"/>
    </location>
</feature>